<feature type="compositionally biased region" description="Polar residues" evidence="5">
    <location>
        <begin position="190"/>
        <end position="201"/>
    </location>
</feature>
<dbReference type="CDD" id="cd15533">
    <property type="entry name" value="PHD1_PHF12"/>
    <property type="match status" value="1"/>
</dbReference>
<feature type="region of interest" description="Disordered" evidence="5">
    <location>
        <begin position="1209"/>
        <end position="1375"/>
    </location>
</feature>
<dbReference type="PANTHER" id="PTHR46309">
    <property type="entry name" value="PHD FINGER PROTEIN 12"/>
    <property type="match status" value="1"/>
</dbReference>
<feature type="region of interest" description="Disordered" evidence="5">
    <location>
        <begin position="1401"/>
        <end position="1437"/>
    </location>
</feature>
<feature type="region of interest" description="Disordered" evidence="5">
    <location>
        <begin position="279"/>
        <end position="305"/>
    </location>
</feature>
<feature type="compositionally biased region" description="Low complexity" evidence="5">
    <location>
        <begin position="812"/>
        <end position="825"/>
    </location>
</feature>
<dbReference type="SMART" id="SM00249">
    <property type="entry name" value="PHD"/>
    <property type="match status" value="2"/>
</dbReference>
<protein>
    <recommendedName>
        <fullName evidence="6">PHD-type domain-containing protein</fullName>
    </recommendedName>
</protein>
<dbReference type="Gene3D" id="3.30.40.10">
    <property type="entry name" value="Zinc/RING finger domain, C3HC4 (zinc finger)"/>
    <property type="match status" value="2"/>
</dbReference>
<accession>A0ABP0GN10</accession>
<dbReference type="Pfam" id="PF00628">
    <property type="entry name" value="PHD"/>
    <property type="match status" value="2"/>
</dbReference>
<evidence type="ECO:0000256" key="4">
    <source>
        <dbReference type="PROSITE-ProRule" id="PRU00146"/>
    </source>
</evidence>
<dbReference type="Proteomes" id="UP001642483">
    <property type="component" value="Unassembled WGS sequence"/>
</dbReference>
<feature type="compositionally biased region" description="Basic and acidic residues" evidence="5">
    <location>
        <begin position="202"/>
        <end position="216"/>
    </location>
</feature>
<keyword evidence="1" id="KW-0479">Metal-binding</keyword>
<dbReference type="Gene3D" id="6.10.20.60">
    <property type="entry name" value="PHD finger protein 12"/>
    <property type="match status" value="1"/>
</dbReference>
<reference evidence="7 8" key="1">
    <citation type="submission" date="2024-02" db="EMBL/GenBank/DDBJ databases">
        <authorList>
            <person name="Daric V."/>
            <person name="Darras S."/>
        </authorList>
    </citation>
    <scope>NUCLEOTIDE SEQUENCE [LARGE SCALE GENOMIC DNA]</scope>
</reference>
<keyword evidence="3" id="KW-0862">Zinc</keyword>
<dbReference type="PANTHER" id="PTHR46309:SF1">
    <property type="entry name" value="PHD FINGER PROTEIN 12"/>
    <property type="match status" value="1"/>
</dbReference>
<feature type="domain" description="PHD-type" evidence="6">
    <location>
        <begin position="53"/>
        <end position="102"/>
    </location>
</feature>
<feature type="compositionally biased region" description="Basic residues" evidence="5">
    <location>
        <begin position="1261"/>
        <end position="1273"/>
    </location>
</feature>
<dbReference type="InterPro" id="IPR013083">
    <property type="entry name" value="Znf_RING/FYVE/PHD"/>
</dbReference>
<dbReference type="CDD" id="cd15534">
    <property type="entry name" value="PHD2_PHF12_Rco1"/>
    <property type="match status" value="1"/>
</dbReference>
<evidence type="ECO:0000259" key="6">
    <source>
        <dbReference type="PROSITE" id="PS50016"/>
    </source>
</evidence>
<dbReference type="InterPro" id="IPR011011">
    <property type="entry name" value="Znf_FYVE_PHD"/>
</dbReference>
<dbReference type="Pfam" id="PF16737">
    <property type="entry name" value="PHF12_MRG_bd"/>
    <property type="match status" value="1"/>
</dbReference>
<sequence length="1715" mass="191523">MAHTTVCYDIDYTGGLMEKIQELIAPPFSEEGAREERRRRAAEREMWRRRCNHETCDACGEGGDLLCCDCCPAAFHLQCCNPPLDEDKVPPGEWACHRCIVTGNVKDDHHRHTLTKNAMGILKQYQEKFGHLPTPQSEMLKKNKNTLNLMSQVVSTNLLTTNTPLTNFDQAKCASPKKSPPPSTGRRKSNQSQNPNASKTSAKVENRRASEPSMVADKDWRKTVIKATTRGQKAILEECAENYTMETDWSNPFSVLIAAACLDNTSLFELPQEYRLHTSLPGTKRKKVNEKGNNKPRKTQTHELDNQGLVPLPARLCFVCSRSCRAAPLIQCDYCSLVFHLDCLDPPLTNPPTGRWMCPNHPERKMLDPHHNTLSERSRIHDLFKCRIDPDEIKINFMKRGHRTFKPRYTSITRPTTKVPRSIKDHYNHPIAPPPPPSVEDLIHFGLDIPPNFRLAQTITNHNAKSTLHNPSTDSWRIQKDYASDKESHATEKEQEDWLQTVVRLQADIALTLEKNKIKKKLGFTILSQVSDEDTVLSPQGVSKMDCESAYCYPARSEYCCSETVNPIINATSSNTTSQTTNLNASTTFEPKLLKEIAQESCQRQSNDLTKSTNNLTDVIGSNNTATVDLSNQSSERAHMRTVSYEGVKSVTPAVIHIPLKRRNSDPASPPAESNLKQTKLGDGFTVYRPVVLPDRDTPFTKLEICSKEGIPLKIKPKPGPLEKLLLRNGSVEPQLKPKLFGNSNSPKISQKSNDIARNFFQSISTCYADKSNELESTDQEGSFWAKMNGNLNENSKDLIVADDDRCTHNSSSSSLSMISELDSTSQDDTLTSGVKKPELTVKTDDTLTKNLLKFASRLATSDDVNISEYDQSLIKVLAVQRLQQILSNDDITETKIEKISGNGNGASKEDTENNLPVKMEASAIEKEACNSPNVTEHFVELPSTIGGRTCPTCAQDQSVEENHPMFPSHAAFYHPPSKKKANMYHRSLLIGSSNSCGLDLNKFKKCNFVLEQHAQLFYNKFAEQYELICYGECVVDGIKYGNDIVSLHKRCERRQRYLQRHARSSVTRSTKKALLLRQDLSSCKLNADKATVSSVSISDNQSENNSHANCSCDNKSEDVVSGWEGPAILHHGSVVRFGCIEFVLCVTNFGTVHGWNPTFYHTNTEVVPGYRRMWHKTAEIMRDAKQAREFKKEADEVYEFSDDIPSRVRSRPKRTCRNGKAELEKQRRSFSSLRPQAFSKLQKSHHVSSDRAKVKAPLQTKKKQRKLRRSSLTRRLSSSEAQDRQSHSTSTSPINVDVDADGSDSDEDVQLSIGDDTKRIRFSQRQKERQARRKTALLQGSDGSEEEDTVSGDNCDRLQQSRSRTPLRGSSAAPSRTIFETAVARKTVVNNISGKIFKAKGTSKEKSKRKNSSRDSSPLAKQIKRSSQESRSAKSNGRLLGKKYSLCDLASNKYSEQKLDFSIAALSETQNQNIALIGATQSRTESPEPKVRASNRLQSIDLTCNETLCDEDEIISETLSIELSPESSRSSTPLCSQNSSNVDNLSTIATAVCNTTEHLVNAAVQSLINLSGSVPFLKPLPDNETSIVVTKSNALLPESFVDPVHKNLDHEVSNLLDLPEVTSSDQLHDIVTSIQDDSVTMTINNVLDEVEKELVHNTIVDVQNLFPPALETANVNSEQDSTTSHSGVLDTLRETLDLFPVDVEKAVFMDETSL</sequence>
<proteinExistence type="predicted"/>
<feature type="compositionally biased region" description="Basic residues" evidence="5">
    <location>
        <begin position="283"/>
        <end position="299"/>
    </location>
</feature>
<dbReference type="InterPro" id="IPR038098">
    <property type="entry name" value="PHF12_MRG-bd_sf"/>
</dbReference>
<feature type="compositionally biased region" description="Basic and acidic residues" evidence="5">
    <location>
        <begin position="1316"/>
        <end position="1330"/>
    </location>
</feature>
<feature type="region of interest" description="Disordered" evidence="5">
    <location>
        <begin position="812"/>
        <end position="832"/>
    </location>
</feature>
<organism evidence="7 8">
    <name type="scientific">Clavelina lepadiformis</name>
    <name type="common">Light-bulb sea squirt</name>
    <name type="synonym">Ascidia lepadiformis</name>
    <dbReference type="NCBI Taxonomy" id="159417"/>
    <lineage>
        <taxon>Eukaryota</taxon>
        <taxon>Metazoa</taxon>
        <taxon>Chordata</taxon>
        <taxon>Tunicata</taxon>
        <taxon>Ascidiacea</taxon>
        <taxon>Aplousobranchia</taxon>
        <taxon>Clavelinidae</taxon>
        <taxon>Clavelina</taxon>
    </lineage>
</organism>
<comment type="caution">
    <text evidence="7">The sequence shown here is derived from an EMBL/GenBank/DDBJ whole genome shotgun (WGS) entry which is preliminary data.</text>
</comment>
<evidence type="ECO:0000256" key="5">
    <source>
        <dbReference type="SAM" id="MobiDB-lite"/>
    </source>
</evidence>
<evidence type="ECO:0000313" key="8">
    <source>
        <dbReference type="Proteomes" id="UP001642483"/>
    </source>
</evidence>
<dbReference type="InterPro" id="IPR031966">
    <property type="entry name" value="PHF12_MRG-bd"/>
</dbReference>
<feature type="compositionally biased region" description="Basic residues" evidence="5">
    <location>
        <begin position="1209"/>
        <end position="1218"/>
    </location>
</feature>
<dbReference type="InterPro" id="IPR019786">
    <property type="entry name" value="Zinc_finger_PHD-type_CS"/>
</dbReference>
<dbReference type="SUPFAM" id="SSF57903">
    <property type="entry name" value="FYVE/PHD zinc finger"/>
    <property type="match status" value="2"/>
</dbReference>
<gene>
    <name evidence="7" type="ORF">CVLEPA_LOCUS25031</name>
</gene>
<evidence type="ECO:0000256" key="3">
    <source>
        <dbReference type="ARBA" id="ARBA00022833"/>
    </source>
</evidence>
<dbReference type="InterPro" id="IPR019787">
    <property type="entry name" value="Znf_PHD-finger"/>
</dbReference>
<feature type="compositionally biased region" description="Acidic residues" evidence="5">
    <location>
        <begin position="1299"/>
        <end position="1310"/>
    </location>
</feature>
<dbReference type="InterPro" id="IPR042163">
    <property type="entry name" value="PHF12"/>
</dbReference>
<feature type="region of interest" description="Disordered" evidence="5">
    <location>
        <begin position="168"/>
        <end position="216"/>
    </location>
</feature>
<feature type="domain" description="PHD-type" evidence="6">
    <location>
        <begin position="314"/>
        <end position="364"/>
    </location>
</feature>
<dbReference type="InterPro" id="IPR001965">
    <property type="entry name" value="Znf_PHD"/>
</dbReference>
<evidence type="ECO:0000256" key="1">
    <source>
        <dbReference type="ARBA" id="ARBA00022723"/>
    </source>
</evidence>
<dbReference type="PROSITE" id="PS01359">
    <property type="entry name" value="ZF_PHD_1"/>
    <property type="match status" value="1"/>
</dbReference>
<dbReference type="EMBL" id="CAWYQH010000130">
    <property type="protein sequence ID" value="CAK8692311.1"/>
    <property type="molecule type" value="Genomic_DNA"/>
</dbReference>
<keyword evidence="2 4" id="KW-0863">Zinc-finger</keyword>
<keyword evidence="8" id="KW-1185">Reference proteome</keyword>
<dbReference type="PROSITE" id="PS50016">
    <property type="entry name" value="ZF_PHD_2"/>
    <property type="match status" value="2"/>
</dbReference>
<name>A0ABP0GN10_CLALP</name>
<evidence type="ECO:0000256" key="2">
    <source>
        <dbReference type="ARBA" id="ARBA00022771"/>
    </source>
</evidence>
<evidence type="ECO:0000313" key="7">
    <source>
        <dbReference type="EMBL" id="CAK8692311.1"/>
    </source>
</evidence>